<dbReference type="KEGG" id="mehf:MmiHf6_03840"/>
<sequence>MGVTKMKGRGLLSLITYSEKRKDLLFLIDEKPRTLFEIKEFFNVKTPEIYPRIKELLEADLIQKTNNEYYLTPIGKVILKYYTPLVEILNVFEETSDFWTDHDTNAIPHHLLERFNELENSILFQDPSKNVFEQNKIIVEKLDAAQKVSGIISVFMPSSLEMIQEMVKNKTPSRIIMTQDVYDKFRLDYKELLQQFLALKDNELYLIDSVNLFIITTEGFLYFSLFYKNGLYDAQKYLVATDNRSLNWGNDCFKYFVEHAKKVDKLE</sequence>
<dbReference type="AlphaFoldDB" id="A0AA96V0M6"/>
<organism evidence="2 3">
    <name type="scientific">Methanimicrococcus hongohii</name>
    <dbReference type="NCBI Taxonomy" id="3028295"/>
    <lineage>
        <taxon>Archaea</taxon>
        <taxon>Methanobacteriati</taxon>
        <taxon>Methanobacteriota</taxon>
        <taxon>Stenosarchaea group</taxon>
        <taxon>Methanomicrobia</taxon>
        <taxon>Methanosarcinales</taxon>
        <taxon>Methanosarcinaceae</taxon>
        <taxon>Methanimicrococcus</taxon>
    </lineage>
</organism>
<dbReference type="PIRSF" id="PIRSF006692">
    <property type="entry name" value="TF_HTH_AF0396_prd"/>
    <property type="match status" value="1"/>
</dbReference>
<dbReference type="SUPFAM" id="SSF46785">
    <property type="entry name" value="Winged helix' DNA-binding domain"/>
    <property type="match status" value="1"/>
</dbReference>
<evidence type="ECO:0000259" key="1">
    <source>
        <dbReference type="Pfam" id="PF08350"/>
    </source>
</evidence>
<evidence type="ECO:0000313" key="2">
    <source>
        <dbReference type="EMBL" id="WNY23085.1"/>
    </source>
</evidence>
<name>A0AA96V0M6_9EURY</name>
<keyword evidence="3" id="KW-1185">Reference proteome</keyword>
<dbReference type="EMBL" id="CP131059">
    <property type="protein sequence ID" value="WNY23085.1"/>
    <property type="molecule type" value="Genomic_DNA"/>
</dbReference>
<accession>A0AA96V0M6</accession>
<dbReference type="Proteomes" id="UP001302978">
    <property type="component" value="Chromosome"/>
</dbReference>
<dbReference type="InterPro" id="IPR036390">
    <property type="entry name" value="WH_DNA-bd_sf"/>
</dbReference>
<dbReference type="Pfam" id="PF08350">
    <property type="entry name" value="FilR1_middle"/>
    <property type="match status" value="1"/>
</dbReference>
<dbReference type="RefSeq" id="WP_316558081.1">
    <property type="nucleotide sequence ID" value="NZ_CP131059.1"/>
</dbReference>
<dbReference type="Gene3D" id="1.10.10.10">
    <property type="entry name" value="Winged helix-like DNA-binding domain superfamily/Winged helix DNA-binding domain"/>
    <property type="match status" value="1"/>
</dbReference>
<dbReference type="GeneID" id="85194857"/>
<dbReference type="InterPro" id="IPR013561">
    <property type="entry name" value="FilR1_middle_dom"/>
</dbReference>
<protein>
    <recommendedName>
        <fullName evidence="1">Methanogenesis regulatory protein FilR1 middle domain-containing protein</fullName>
    </recommendedName>
</protein>
<evidence type="ECO:0000313" key="3">
    <source>
        <dbReference type="Proteomes" id="UP001302978"/>
    </source>
</evidence>
<dbReference type="InterPro" id="IPR016490">
    <property type="entry name" value="Tscrpt_reg_HTH_AF0396-typ3"/>
</dbReference>
<proteinExistence type="predicted"/>
<feature type="domain" description="Methanogenesis regulatory protein FilR1 middle" evidence="1">
    <location>
        <begin position="133"/>
        <end position="258"/>
    </location>
</feature>
<gene>
    <name evidence="2" type="ORF">MmiHf6_03840</name>
</gene>
<reference evidence="2 3" key="1">
    <citation type="submission" date="2023-07" db="EMBL/GenBank/DDBJ databases">
        <title>Closed genoem sequence of Methanomicrococcus sp. Hf6.</title>
        <authorList>
            <person name="Poehlein A."/>
            <person name="Protasov E."/>
            <person name="Platt K."/>
            <person name="Reeh H."/>
            <person name="Daniel R."/>
            <person name="Brune A."/>
        </authorList>
    </citation>
    <scope>NUCLEOTIDE SEQUENCE [LARGE SCALE GENOMIC DNA]</scope>
    <source>
        <strain evidence="2 3">Hf6</strain>
    </source>
</reference>
<dbReference type="InterPro" id="IPR036388">
    <property type="entry name" value="WH-like_DNA-bd_sf"/>
</dbReference>